<dbReference type="EMBL" id="QICC01000001">
    <property type="protein sequence ID" value="RNM43369.1"/>
    <property type="molecule type" value="Genomic_DNA"/>
</dbReference>
<evidence type="ECO:0000256" key="7">
    <source>
        <dbReference type="ARBA" id="ARBA00023136"/>
    </source>
</evidence>
<dbReference type="Proteomes" id="UP000270112">
    <property type="component" value="Unassembled WGS sequence"/>
</dbReference>
<evidence type="ECO:0000256" key="2">
    <source>
        <dbReference type="ARBA" id="ARBA00010544"/>
    </source>
</evidence>
<organism evidence="10 12">
    <name type="scientific">Eggerthella sinensis</name>
    <dbReference type="NCBI Taxonomy" id="242230"/>
    <lineage>
        <taxon>Bacteria</taxon>
        <taxon>Bacillati</taxon>
        <taxon>Actinomycetota</taxon>
        <taxon>Coriobacteriia</taxon>
        <taxon>Eggerthellales</taxon>
        <taxon>Eggerthellaceae</taxon>
        <taxon>Eggerthella</taxon>
    </lineage>
</organism>
<keyword evidence="11" id="KW-1185">Reference proteome</keyword>
<keyword evidence="7 8" id="KW-0472">Membrane</keyword>
<evidence type="ECO:0000313" key="10">
    <source>
        <dbReference type="EMBL" id="RNM43369.1"/>
    </source>
</evidence>
<dbReference type="AlphaFoldDB" id="A0A3N0J2D3"/>
<keyword evidence="4 8" id="KW-0812">Transmembrane</keyword>
<reference evidence="10" key="3">
    <citation type="journal article" date="2019" name="Microbiol. Resour. Announc.">
        <title>Draft Genome Sequences of Type Strains of Gordonibacter faecihominis, Paraeggerthella hongkongensis, Parvibacter caecicola,Slackia equolifaciens, Slackia faecicanis, and Slackia isoflavoniconvertens.</title>
        <authorList>
            <person name="Danylec N."/>
            <person name="Stoll D.A."/>
            <person name="Dotsch A."/>
            <person name="Huch M."/>
        </authorList>
    </citation>
    <scope>NUCLEOTIDE SEQUENCE</scope>
    <source>
        <strain evidence="10">DSM 16107</strain>
    </source>
</reference>
<keyword evidence="6 8" id="KW-1133">Transmembrane helix</keyword>
<feature type="transmembrane region" description="Helical" evidence="8">
    <location>
        <begin position="175"/>
        <end position="202"/>
    </location>
</feature>
<accession>A0A3N0J2D3</accession>
<evidence type="ECO:0000256" key="1">
    <source>
        <dbReference type="ARBA" id="ARBA00004141"/>
    </source>
</evidence>
<evidence type="ECO:0000313" key="11">
    <source>
        <dbReference type="Proteomes" id="UP000253817"/>
    </source>
</evidence>
<reference evidence="9 11" key="1">
    <citation type="journal article" date="2018" name="Elife">
        <title>Discovery and characterization of a prevalent human gut bacterial enzyme sufficient for the inactivation of a family of plant toxins.</title>
        <authorList>
            <person name="Koppel N."/>
            <person name="Bisanz J.E."/>
            <person name="Pandelia M.E."/>
            <person name="Turnbaugh P.J."/>
            <person name="Balskus E.P."/>
        </authorList>
    </citation>
    <scope>NUCLEOTIDE SEQUENCE [LARGE SCALE GENOMIC DNA]</scope>
    <source>
        <strain evidence="9 11">DSM 16107</strain>
    </source>
</reference>
<evidence type="ECO:0000313" key="9">
    <source>
        <dbReference type="EMBL" id="RDB71424.1"/>
    </source>
</evidence>
<feature type="transmembrane region" description="Helical" evidence="8">
    <location>
        <begin position="114"/>
        <end position="133"/>
    </location>
</feature>
<keyword evidence="3" id="KW-0813">Transport</keyword>
<evidence type="ECO:0000256" key="3">
    <source>
        <dbReference type="ARBA" id="ARBA00022448"/>
    </source>
</evidence>
<feature type="transmembrane region" description="Helical" evidence="8">
    <location>
        <begin position="59"/>
        <end position="79"/>
    </location>
</feature>
<keyword evidence="5" id="KW-0201">Cytochrome c-type biogenesis</keyword>
<protein>
    <submittedName>
        <fullName evidence="10">Heme ABC transporter permease CcmB</fullName>
    </submittedName>
</protein>
<dbReference type="Pfam" id="PF03379">
    <property type="entry name" value="CcmB"/>
    <property type="match status" value="1"/>
</dbReference>
<proteinExistence type="inferred from homology"/>
<comment type="subcellular location">
    <subcellularLocation>
        <location evidence="1">Membrane</location>
        <topology evidence="1">Multi-pass membrane protein</topology>
    </subcellularLocation>
</comment>
<dbReference type="PRINTS" id="PR01414">
    <property type="entry name" value="CCMBBIOGNSIS"/>
</dbReference>
<reference evidence="12" key="2">
    <citation type="submission" date="2018-05" db="EMBL/GenBank/DDBJ databases">
        <title>Genome Sequencing of selected type strains of the family Eggerthellaceae.</title>
        <authorList>
            <person name="Danylec N."/>
            <person name="Stoll D.A."/>
            <person name="Doetsch A."/>
            <person name="Huch M."/>
        </authorList>
    </citation>
    <scope>NUCLEOTIDE SEQUENCE [LARGE SCALE GENOMIC DNA]</scope>
    <source>
        <strain evidence="12">DSM 16107</strain>
    </source>
</reference>
<comment type="caution">
    <text evidence="10">The sequence shown here is derived from an EMBL/GenBank/DDBJ whole genome shotgun (WGS) entry which is preliminary data.</text>
</comment>
<gene>
    <name evidence="9" type="ORF">C1876_01325</name>
    <name evidence="10" type="ORF">DMP09_00315</name>
</gene>
<dbReference type="GO" id="GO:0017004">
    <property type="term" value="P:cytochrome complex assembly"/>
    <property type="evidence" value="ECO:0007669"/>
    <property type="project" value="UniProtKB-KW"/>
</dbReference>
<dbReference type="GO" id="GO:0015232">
    <property type="term" value="F:heme transmembrane transporter activity"/>
    <property type="evidence" value="ECO:0007669"/>
    <property type="project" value="InterPro"/>
</dbReference>
<dbReference type="InterPro" id="IPR003544">
    <property type="entry name" value="Cyt_c_biogenesis_CcmB"/>
</dbReference>
<name>A0A3N0J2D3_9ACTN</name>
<dbReference type="EMBL" id="PPTT01000002">
    <property type="protein sequence ID" value="RDB71424.1"/>
    <property type="molecule type" value="Genomic_DNA"/>
</dbReference>
<evidence type="ECO:0000256" key="4">
    <source>
        <dbReference type="ARBA" id="ARBA00022692"/>
    </source>
</evidence>
<evidence type="ECO:0000256" key="8">
    <source>
        <dbReference type="SAM" id="Phobius"/>
    </source>
</evidence>
<dbReference type="Proteomes" id="UP000253817">
    <property type="component" value="Unassembled WGS sequence"/>
</dbReference>
<dbReference type="GO" id="GO:1903607">
    <property type="term" value="P:cytochrome c biosynthetic process"/>
    <property type="evidence" value="ECO:0007669"/>
    <property type="project" value="TreeGrafter"/>
</dbReference>
<dbReference type="PANTHER" id="PTHR30070:SF1">
    <property type="entry name" value="CYTOCHROME C BIOGENESIS B-RELATED"/>
    <property type="match status" value="1"/>
</dbReference>
<evidence type="ECO:0000256" key="5">
    <source>
        <dbReference type="ARBA" id="ARBA00022748"/>
    </source>
</evidence>
<evidence type="ECO:0000256" key="6">
    <source>
        <dbReference type="ARBA" id="ARBA00022989"/>
    </source>
</evidence>
<dbReference type="GO" id="GO:0005886">
    <property type="term" value="C:plasma membrane"/>
    <property type="evidence" value="ECO:0007669"/>
    <property type="project" value="TreeGrafter"/>
</dbReference>
<sequence>MAVVLKKPSTFQQYKTLLRKDLEQEFRTKEMLTSMGIYALLVLVVYGAALAQTSQATDVLQMSGGLLWALVVFTSLLGLNRSFSHEKEQGCLEGILLVPLDRSVIFLAKATSNLLFLLIVEVITVPLFYFFFLTGTQPAGSFLLIVVPLLVGTIGVAGIGTLLSTITINTRGKDVMLAVLFIPLVFPLLYACVAATTVVIVGSEGYMDTFVSSLALAGGYDVIMILLSWVLYDFVISA</sequence>
<evidence type="ECO:0000313" key="12">
    <source>
        <dbReference type="Proteomes" id="UP000270112"/>
    </source>
</evidence>
<feature type="transmembrane region" description="Helical" evidence="8">
    <location>
        <begin position="139"/>
        <end position="163"/>
    </location>
</feature>
<feature type="transmembrane region" description="Helical" evidence="8">
    <location>
        <begin position="214"/>
        <end position="235"/>
    </location>
</feature>
<dbReference type="OrthoDB" id="9812809at2"/>
<dbReference type="PANTHER" id="PTHR30070">
    <property type="entry name" value="HEME EXPORTER PROTEIN B"/>
    <property type="match status" value="1"/>
</dbReference>
<dbReference type="RefSeq" id="WP_114544931.1">
    <property type="nucleotide sequence ID" value="NZ_CALJMG010000003.1"/>
</dbReference>
<feature type="transmembrane region" description="Helical" evidence="8">
    <location>
        <begin position="35"/>
        <end position="53"/>
    </location>
</feature>
<comment type="similarity">
    <text evidence="2">Belongs to the CcmB/CycW/HelB family.</text>
</comment>